<dbReference type="SUPFAM" id="SSF51735">
    <property type="entry name" value="NAD(P)-binding Rossmann-fold domains"/>
    <property type="match status" value="1"/>
</dbReference>
<dbReference type="PANTHER" id="PTHR44229">
    <property type="entry name" value="15-HYDROXYPROSTAGLANDIN DEHYDROGENASE [NAD(+)]"/>
    <property type="match status" value="1"/>
</dbReference>
<dbReference type="GO" id="GO:0005737">
    <property type="term" value="C:cytoplasm"/>
    <property type="evidence" value="ECO:0007669"/>
    <property type="project" value="TreeGrafter"/>
</dbReference>
<dbReference type="Proteomes" id="UP000053611">
    <property type="component" value="Unassembled WGS sequence"/>
</dbReference>
<dbReference type="InterPro" id="IPR002347">
    <property type="entry name" value="SDR_fam"/>
</dbReference>
<evidence type="ECO:0000256" key="1">
    <source>
        <dbReference type="ARBA" id="ARBA00006484"/>
    </source>
</evidence>
<evidence type="ECO:0000313" key="3">
    <source>
        <dbReference type="EMBL" id="KLT42773.1"/>
    </source>
</evidence>
<dbReference type="AlphaFoldDB" id="A0A0J0XNV6"/>
<dbReference type="GO" id="GO:0016616">
    <property type="term" value="F:oxidoreductase activity, acting on the CH-OH group of donors, NAD or NADP as acceptor"/>
    <property type="evidence" value="ECO:0007669"/>
    <property type="project" value="TreeGrafter"/>
</dbReference>
<proteinExistence type="inferred from homology"/>
<keyword evidence="4" id="KW-1185">Reference proteome</keyword>
<gene>
    <name evidence="3" type="ORF">CC85DRAFT_285310</name>
</gene>
<dbReference type="PRINTS" id="PR00081">
    <property type="entry name" value="GDHRDH"/>
</dbReference>
<dbReference type="EMBL" id="KQ087202">
    <property type="protein sequence ID" value="KLT42773.1"/>
    <property type="molecule type" value="Genomic_DNA"/>
</dbReference>
<name>A0A0J0XNV6_9TREE</name>
<dbReference type="STRING" id="879819.A0A0J0XNV6"/>
<dbReference type="RefSeq" id="XP_018279264.1">
    <property type="nucleotide sequence ID" value="XM_018423064.1"/>
</dbReference>
<dbReference type="PANTHER" id="PTHR44229:SF4">
    <property type="entry name" value="15-HYDROXYPROSTAGLANDIN DEHYDROGENASE [NAD(+)]"/>
    <property type="match status" value="1"/>
</dbReference>
<accession>A0A0J0XNV6</accession>
<dbReference type="InterPro" id="IPR036291">
    <property type="entry name" value="NAD(P)-bd_dom_sf"/>
</dbReference>
<organism evidence="3 4">
    <name type="scientific">Cutaneotrichosporon oleaginosum</name>
    <dbReference type="NCBI Taxonomy" id="879819"/>
    <lineage>
        <taxon>Eukaryota</taxon>
        <taxon>Fungi</taxon>
        <taxon>Dikarya</taxon>
        <taxon>Basidiomycota</taxon>
        <taxon>Agaricomycotina</taxon>
        <taxon>Tremellomycetes</taxon>
        <taxon>Trichosporonales</taxon>
        <taxon>Trichosporonaceae</taxon>
        <taxon>Cutaneotrichosporon</taxon>
    </lineage>
</organism>
<dbReference type="OrthoDB" id="5371740at2759"/>
<dbReference type="Pfam" id="PF00106">
    <property type="entry name" value="adh_short"/>
    <property type="match status" value="1"/>
</dbReference>
<dbReference type="GeneID" id="28983667"/>
<keyword evidence="2" id="KW-0560">Oxidoreductase</keyword>
<reference evidence="3 4" key="1">
    <citation type="submission" date="2015-03" db="EMBL/GenBank/DDBJ databases">
        <title>Genomics and transcriptomics of the oil-accumulating basidiomycete yeast T. oleaginosus allow insights into substrate utilization and the diverse evolutionary trajectories of mating systems in fungi.</title>
        <authorList>
            <consortium name="DOE Joint Genome Institute"/>
            <person name="Kourist R."/>
            <person name="Kracht O."/>
            <person name="Bracharz F."/>
            <person name="Lipzen A."/>
            <person name="Nolan M."/>
            <person name="Ohm R."/>
            <person name="Grigoriev I."/>
            <person name="Sun S."/>
            <person name="Heitman J."/>
            <person name="Bruck T."/>
            <person name="Nowrousian M."/>
        </authorList>
    </citation>
    <scope>NUCLEOTIDE SEQUENCE [LARGE SCALE GENOMIC DNA]</scope>
    <source>
        <strain evidence="3 4">IBC0246</strain>
    </source>
</reference>
<dbReference type="Gene3D" id="3.40.50.720">
    <property type="entry name" value="NAD(P)-binding Rossmann-like Domain"/>
    <property type="match status" value="1"/>
</dbReference>
<comment type="similarity">
    <text evidence="1">Belongs to the short-chain dehydrogenases/reductases (SDR) family.</text>
</comment>
<evidence type="ECO:0000256" key="2">
    <source>
        <dbReference type="ARBA" id="ARBA00023002"/>
    </source>
</evidence>
<sequence>MPAIPYAQCYANASSFKGRTVVITGAGSGFGRATAIDFAKHGARVVLGDVDEKGMRETVSQIERAHGSNVVVSRRCDVTNWDDQVALFAAGAQAFGSIDVVLPNAGINEMGRFDPREDGDVTKLTKPNLKTLDVDLTAVLYTTRIALWYFVNDKRSDPGVRAIIFTGSMSTFYGSEGVMYGAAKAGILGIQKGIEKVARELNIRVATVCPYFSKTAILTSDFVHPTPKLGYAKVEDVVSAFVAAITDSDPKTNFGCYLIPDQWGVYRMNSHGQFIGAEGARRTREEMKALLSKGKL</sequence>
<protein>
    <submittedName>
        <fullName evidence="3">NAD(P)-binding protein</fullName>
    </submittedName>
</protein>
<evidence type="ECO:0000313" key="4">
    <source>
        <dbReference type="Proteomes" id="UP000053611"/>
    </source>
</evidence>